<gene>
    <name evidence="15" type="ORF">K505DRAFT_268073</name>
</gene>
<dbReference type="GO" id="GO:0035861">
    <property type="term" value="C:site of double-strand break"/>
    <property type="evidence" value="ECO:0007669"/>
    <property type="project" value="TreeGrafter"/>
</dbReference>
<protein>
    <submittedName>
        <fullName evidence="15">Dna repair protein-like protein rad18</fullName>
    </submittedName>
</protein>
<dbReference type="OrthoDB" id="10072614at2759"/>
<keyword evidence="10" id="KW-0234">DNA repair</keyword>
<feature type="domain" description="RecF/RecN/SMC N-terminal" evidence="14">
    <location>
        <begin position="99"/>
        <end position="1131"/>
    </location>
</feature>
<evidence type="ECO:0000256" key="5">
    <source>
        <dbReference type="ARBA" id="ARBA00022741"/>
    </source>
</evidence>
<keyword evidence="5" id="KW-0547">Nucleotide-binding</keyword>
<evidence type="ECO:0000256" key="10">
    <source>
        <dbReference type="ARBA" id="ARBA00023204"/>
    </source>
</evidence>
<dbReference type="PANTHER" id="PTHR19306:SF6">
    <property type="entry name" value="STRUCTURAL MAINTENANCE OF CHROMOSOMES PROTEIN 6"/>
    <property type="match status" value="1"/>
</dbReference>
<keyword evidence="16" id="KW-1185">Reference proteome</keyword>
<evidence type="ECO:0000256" key="12">
    <source>
        <dbReference type="SAM" id="Coils"/>
    </source>
</evidence>
<name>A0A6A6XNY4_9PLEO</name>
<reference evidence="15" key="1">
    <citation type="journal article" date="2020" name="Stud. Mycol.">
        <title>101 Dothideomycetes genomes: a test case for predicting lifestyles and emergence of pathogens.</title>
        <authorList>
            <person name="Haridas S."/>
            <person name="Albert R."/>
            <person name="Binder M."/>
            <person name="Bloem J."/>
            <person name="Labutti K."/>
            <person name="Salamov A."/>
            <person name="Andreopoulos B."/>
            <person name="Baker S."/>
            <person name="Barry K."/>
            <person name="Bills G."/>
            <person name="Bluhm B."/>
            <person name="Cannon C."/>
            <person name="Castanera R."/>
            <person name="Culley D."/>
            <person name="Daum C."/>
            <person name="Ezra D."/>
            <person name="Gonzalez J."/>
            <person name="Henrissat B."/>
            <person name="Kuo A."/>
            <person name="Liang C."/>
            <person name="Lipzen A."/>
            <person name="Lutzoni F."/>
            <person name="Magnuson J."/>
            <person name="Mondo S."/>
            <person name="Nolan M."/>
            <person name="Ohm R."/>
            <person name="Pangilinan J."/>
            <person name="Park H.-J."/>
            <person name="Ramirez L."/>
            <person name="Alfaro M."/>
            <person name="Sun H."/>
            <person name="Tritt A."/>
            <person name="Yoshinaga Y."/>
            <person name="Zwiers L.-H."/>
            <person name="Turgeon B."/>
            <person name="Goodwin S."/>
            <person name="Spatafora J."/>
            <person name="Crous P."/>
            <person name="Grigoriev I."/>
        </authorList>
    </citation>
    <scope>NUCLEOTIDE SEQUENCE</scope>
    <source>
        <strain evidence="15">CBS 109.77</strain>
    </source>
</reference>
<feature type="coiled-coil region" evidence="12">
    <location>
        <begin position="287"/>
        <end position="480"/>
    </location>
</feature>
<dbReference type="Gene3D" id="3.40.50.300">
    <property type="entry name" value="P-loop containing nucleotide triphosphate hydrolases"/>
    <property type="match status" value="2"/>
</dbReference>
<dbReference type="GO" id="GO:0003697">
    <property type="term" value="F:single-stranded DNA binding"/>
    <property type="evidence" value="ECO:0007669"/>
    <property type="project" value="TreeGrafter"/>
</dbReference>
<feature type="coiled-coil region" evidence="12">
    <location>
        <begin position="926"/>
        <end position="953"/>
    </location>
</feature>
<dbReference type="Pfam" id="PF02463">
    <property type="entry name" value="SMC_N"/>
    <property type="match status" value="1"/>
</dbReference>
<evidence type="ECO:0000313" key="15">
    <source>
        <dbReference type="EMBL" id="KAF2798256.1"/>
    </source>
</evidence>
<accession>A0A6A6XNY4</accession>
<evidence type="ECO:0000256" key="6">
    <source>
        <dbReference type="ARBA" id="ARBA00022763"/>
    </source>
</evidence>
<evidence type="ECO:0000259" key="14">
    <source>
        <dbReference type="Pfam" id="PF02463"/>
    </source>
</evidence>
<keyword evidence="6" id="KW-0227">DNA damage</keyword>
<evidence type="ECO:0000256" key="4">
    <source>
        <dbReference type="ARBA" id="ARBA00022454"/>
    </source>
</evidence>
<comment type="similarity">
    <text evidence="3">Belongs to the SMC family. SMC6 subfamily.</text>
</comment>
<sequence length="1145" mass="129654">MAPIRTSGAKRPRAHTNDEAGRKARNKRLRASTPTTDLSDVDTSSEAESRNPDNDSGSEQSGDDADEEAALDEQATQSVARHLRATKNKQNTAADQGIIEEVRCTNFMCHEQLTVTLGPLINFICGHNGSGKSAVLTALTLCLGGKATATNRGQNLKSFIKEGRDYCSLSVKIKNQGSSAYKPDMYGESIIVERHFNRSGTSGFKLKDQNGKIVSTKKAELEDIIDAFALQIDNPMNVLTQDNARQFLNESNAKDKYKFFLKGTQLEGLKGEYDLLRINTGSQRAKADKILEDIEFLRKEAEKAVAKAKQASNVDVMRKRERLYADQIAWARVEEEEQDLHNIEREIELVTQIIQKRTVEVENSSEWYEQANEAYSEANQRKEDLQAQVGPIEGEQEELKGKFDQIKNALLKLQATSRTIIETISNKDKSIASYESQIEEHKQRQSEADNGRHAQKMQELEEAKQECERAKEAFTESTASLPVLKQHLKSAQDKKQPAETKLYEQRQALQRSQTTIRDLEQGQGRWIDSYPNAANLDRLLQAIKQQEGQGRFVSPPIGPIGRHIKLLKPEWGSILEKQSGAHLNAFIVTTKDDQNLLSHLMKNARCQYPIFISRDRITTALNEPDQQFDTWLRVLKFDNDLVRDQMIINASIEQIVLIRDRSEAEQFMHRGGNLKKNVKLCFTMSDRDTKKGHAINVGAQSGAMTINPIIAFTGSSRMQADKDSKLKEERESLARIQQEIRSIEAEVRELHKQEMYCNKKVQDHAKQRHNLILAFQQAQETVERLEAELSAATPDAGLIEQLQEALAEVQADKTFQEQQLVDATDEKTTLNKDARAQKNALQEATERLSNINKELDKVQARVDKLSNKRAEALRNKNRAMDELNAAKANEGEWEQKREQQAVIVADNISAAETISTRIEVPHGEGWESLTRKLETLQEQIARNERELGGSEEELMRKATIAKQKHKAKSDELRKTVTLIKAFQKSLDIRDSRLRQFKKDISRRARITFTYLLSERQFRGVLVIDHHHKQLEIHVQPDITVVNGSGRQTKTLSGGEKSFSTICLLLALWDAMGSPIRCLDEFDVFMDSVNRDISMKMMVSAARRAVGRQYILITPQAMNSVKHMDDVKVIKMNDPERGQTALNIGR</sequence>
<dbReference type="AlphaFoldDB" id="A0A6A6XNY4"/>
<keyword evidence="7" id="KW-0067">ATP-binding</keyword>
<feature type="compositionally biased region" description="Acidic residues" evidence="13">
    <location>
        <begin position="61"/>
        <end position="71"/>
    </location>
</feature>
<dbReference type="Proteomes" id="UP000799757">
    <property type="component" value="Unassembled WGS sequence"/>
</dbReference>
<dbReference type="GO" id="GO:0003684">
    <property type="term" value="F:damaged DNA binding"/>
    <property type="evidence" value="ECO:0007669"/>
    <property type="project" value="TreeGrafter"/>
</dbReference>
<keyword evidence="9" id="KW-0233">DNA recombination</keyword>
<dbReference type="EMBL" id="MU001788">
    <property type="protein sequence ID" value="KAF2798256.1"/>
    <property type="molecule type" value="Genomic_DNA"/>
</dbReference>
<comment type="subcellular location">
    <subcellularLocation>
        <location evidence="2">Chromosome</location>
    </subcellularLocation>
    <subcellularLocation>
        <location evidence="1">Nucleus</location>
    </subcellularLocation>
</comment>
<keyword evidence="11" id="KW-0539">Nucleus</keyword>
<evidence type="ECO:0000256" key="3">
    <source>
        <dbReference type="ARBA" id="ARBA00006793"/>
    </source>
</evidence>
<evidence type="ECO:0000313" key="16">
    <source>
        <dbReference type="Proteomes" id="UP000799757"/>
    </source>
</evidence>
<evidence type="ECO:0000256" key="2">
    <source>
        <dbReference type="ARBA" id="ARBA00004286"/>
    </source>
</evidence>
<evidence type="ECO:0000256" key="9">
    <source>
        <dbReference type="ARBA" id="ARBA00023172"/>
    </source>
</evidence>
<keyword evidence="8 12" id="KW-0175">Coiled coil</keyword>
<feature type="region of interest" description="Disordered" evidence="13">
    <location>
        <begin position="1"/>
        <end position="78"/>
    </location>
</feature>
<organism evidence="15 16">
    <name type="scientific">Melanomma pulvis-pyrius CBS 109.77</name>
    <dbReference type="NCBI Taxonomy" id="1314802"/>
    <lineage>
        <taxon>Eukaryota</taxon>
        <taxon>Fungi</taxon>
        <taxon>Dikarya</taxon>
        <taxon>Ascomycota</taxon>
        <taxon>Pezizomycotina</taxon>
        <taxon>Dothideomycetes</taxon>
        <taxon>Pleosporomycetidae</taxon>
        <taxon>Pleosporales</taxon>
        <taxon>Melanommataceae</taxon>
        <taxon>Melanomma</taxon>
    </lineage>
</organism>
<dbReference type="GO" id="GO:0030915">
    <property type="term" value="C:Smc5-Smc6 complex"/>
    <property type="evidence" value="ECO:0007669"/>
    <property type="project" value="TreeGrafter"/>
</dbReference>
<dbReference type="GO" id="GO:0000724">
    <property type="term" value="P:double-strand break repair via homologous recombination"/>
    <property type="evidence" value="ECO:0007669"/>
    <property type="project" value="TreeGrafter"/>
</dbReference>
<evidence type="ECO:0000256" key="13">
    <source>
        <dbReference type="SAM" id="MobiDB-lite"/>
    </source>
</evidence>
<dbReference type="PANTHER" id="PTHR19306">
    <property type="entry name" value="STRUCTURAL MAINTENANCE OF CHROMOSOMES 5,6 SMC5, SMC6"/>
    <property type="match status" value="1"/>
</dbReference>
<evidence type="ECO:0000256" key="1">
    <source>
        <dbReference type="ARBA" id="ARBA00004123"/>
    </source>
</evidence>
<proteinExistence type="inferred from homology"/>
<dbReference type="SUPFAM" id="SSF52540">
    <property type="entry name" value="P-loop containing nucleoside triphosphate hydrolases"/>
    <property type="match status" value="1"/>
</dbReference>
<evidence type="ECO:0000256" key="11">
    <source>
        <dbReference type="ARBA" id="ARBA00023242"/>
    </source>
</evidence>
<dbReference type="InterPro" id="IPR003395">
    <property type="entry name" value="RecF/RecN/SMC_N"/>
</dbReference>
<dbReference type="GO" id="GO:0005634">
    <property type="term" value="C:nucleus"/>
    <property type="evidence" value="ECO:0007669"/>
    <property type="project" value="UniProtKB-SubCell"/>
</dbReference>
<keyword evidence="4" id="KW-0158">Chromosome</keyword>
<evidence type="ECO:0000256" key="8">
    <source>
        <dbReference type="ARBA" id="ARBA00023054"/>
    </source>
</evidence>
<evidence type="ECO:0000256" key="7">
    <source>
        <dbReference type="ARBA" id="ARBA00022840"/>
    </source>
</evidence>
<feature type="coiled-coil region" evidence="12">
    <location>
        <begin position="726"/>
        <end position="896"/>
    </location>
</feature>
<dbReference type="GO" id="GO:0005524">
    <property type="term" value="F:ATP binding"/>
    <property type="evidence" value="ECO:0007669"/>
    <property type="project" value="UniProtKB-KW"/>
</dbReference>
<dbReference type="InterPro" id="IPR027417">
    <property type="entry name" value="P-loop_NTPase"/>
</dbReference>